<dbReference type="AlphaFoldDB" id="A0A4R3MG10"/>
<dbReference type="Proteomes" id="UP000295678">
    <property type="component" value="Unassembled WGS sequence"/>
</dbReference>
<dbReference type="InterPro" id="IPR010642">
    <property type="entry name" value="Invasion_prot_B"/>
</dbReference>
<feature type="region of interest" description="Disordered" evidence="1">
    <location>
        <begin position="213"/>
        <end position="233"/>
    </location>
</feature>
<keyword evidence="2" id="KW-0732">Signal</keyword>
<accession>A0A4R3MG10</accession>
<dbReference type="PROSITE" id="PS51318">
    <property type="entry name" value="TAT"/>
    <property type="match status" value="1"/>
</dbReference>
<proteinExistence type="predicted"/>
<evidence type="ECO:0000313" key="4">
    <source>
        <dbReference type="Proteomes" id="UP000295678"/>
    </source>
</evidence>
<evidence type="ECO:0000313" key="3">
    <source>
        <dbReference type="EMBL" id="TCT12531.1"/>
    </source>
</evidence>
<protein>
    <submittedName>
        <fullName evidence="3">Invasion protein IalB</fullName>
    </submittedName>
</protein>
<evidence type="ECO:0000256" key="2">
    <source>
        <dbReference type="SAM" id="SignalP"/>
    </source>
</evidence>
<feature type="signal peptide" evidence="2">
    <location>
        <begin position="1"/>
        <end position="34"/>
    </location>
</feature>
<dbReference type="OrthoDB" id="8017994at2"/>
<keyword evidence="4" id="KW-1185">Reference proteome</keyword>
<dbReference type="InterPro" id="IPR038696">
    <property type="entry name" value="IalB_sf"/>
</dbReference>
<dbReference type="Gene3D" id="2.60.40.1880">
    <property type="entry name" value="Invasion associated locus B (IalB) protein"/>
    <property type="match status" value="1"/>
</dbReference>
<dbReference type="Pfam" id="PF06776">
    <property type="entry name" value="IalB"/>
    <property type="match status" value="1"/>
</dbReference>
<feature type="compositionally biased region" description="Low complexity" evidence="1">
    <location>
        <begin position="219"/>
        <end position="233"/>
    </location>
</feature>
<dbReference type="RefSeq" id="WP_132805306.1">
    <property type="nucleotide sequence ID" value="NZ_SMAK01000002.1"/>
</dbReference>
<reference evidence="3 4" key="1">
    <citation type="submission" date="2019-03" db="EMBL/GenBank/DDBJ databases">
        <title>Genomic Encyclopedia of Type Strains, Phase IV (KMG-IV): sequencing the most valuable type-strain genomes for metagenomic binning, comparative biology and taxonomic classification.</title>
        <authorList>
            <person name="Goeker M."/>
        </authorList>
    </citation>
    <scope>NUCLEOTIDE SEQUENCE [LARGE SCALE GENOMIC DNA]</scope>
    <source>
        <strain evidence="3 4">DSM 19345</strain>
    </source>
</reference>
<gene>
    <name evidence="3" type="ORF">EDC22_102216</name>
</gene>
<dbReference type="InterPro" id="IPR006311">
    <property type="entry name" value="TAT_signal"/>
</dbReference>
<organism evidence="3 4">
    <name type="scientific">Tepidamorphus gemmatus</name>
    <dbReference type="NCBI Taxonomy" id="747076"/>
    <lineage>
        <taxon>Bacteria</taxon>
        <taxon>Pseudomonadati</taxon>
        <taxon>Pseudomonadota</taxon>
        <taxon>Alphaproteobacteria</taxon>
        <taxon>Hyphomicrobiales</taxon>
        <taxon>Tepidamorphaceae</taxon>
        <taxon>Tepidamorphus</taxon>
    </lineage>
</organism>
<comment type="caution">
    <text evidence="3">The sequence shown here is derived from an EMBL/GenBank/DDBJ whole genome shotgun (WGS) entry which is preliminary data.</text>
</comment>
<evidence type="ECO:0000256" key="1">
    <source>
        <dbReference type="SAM" id="MobiDB-lite"/>
    </source>
</evidence>
<dbReference type="EMBL" id="SMAK01000002">
    <property type="protein sequence ID" value="TCT12531.1"/>
    <property type="molecule type" value="Genomic_DNA"/>
</dbReference>
<feature type="chain" id="PRO_5020202712" evidence="2">
    <location>
        <begin position="35"/>
        <end position="233"/>
    </location>
</feature>
<sequence>MLPVVEGTTHRRLLKGAVLAGALAAFAMVAPASAQTQQTQQPQAAPAEGGLGSWIKLCAPDTTEGDATKEICLVTQEVRTDSGEFLASISVQETKTPDGKRLIRAAVPLGTLIQPGIRVQVDEGTQVPGKYVICLPNACYAELEIEDAFINNLKKGNNLVVLVINNQGKPVGIGLTLTGFTKAWDGPPVPVEQLAQQRQKLQEELQKRAEEARKKLLEQQQAGKPAGQQPAAQ</sequence>
<name>A0A4R3MG10_9HYPH</name>